<protein>
    <submittedName>
        <fullName evidence="3">Galactose-1-phosphate uridylyltransferase</fullName>
        <ecNumber evidence="3">2.7.7.12</ecNumber>
    </submittedName>
</protein>
<gene>
    <name evidence="3" type="primary">galT</name>
    <name evidence="3" type="ORF">TBK1r_28490</name>
</gene>
<name>A0ABX5XPZ5_9BACT</name>
<feature type="compositionally biased region" description="Basic and acidic residues" evidence="1">
    <location>
        <begin position="104"/>
        <end position="115"/>
    </location>
</feature>
<dbReference type="RefSeq" id="WP_145211413.1">
    <property type="nucleotide sequence ID" value="NZ_CP036432.1"/>
</dbReference>
<dbReference type="Pfam" id="PF16268">
    <property type="entry name" value="DUF4921"/>
    <property type="match status" value="1"/>
</dbReference>
<proteinExistence type="predicted"/>
<evidence type="ECO:0000259" key="2">
    <source>
        <dbReference type="Pfam" id="PF16268"/>
    </source>
</evidence>
<dbReference type="InterPro" id="IPR032576">
    <property type="entry name" value="DUF4921"/>
</dbReference>
<evidence type="ECO:0000313" key="3">
    <source>
        <dbReference type="EMBL" id="QDV83906.1"/>
    </source>
</evidence>
<evidence type="ECO:0000256" key="1">
    <source>
        <dbReference type="SAM" id="MobiDB-lite"/>
    </source>
</evidence>
<dbReference type="GO" id="GO:0008108">
    <property type="term" value="F:UDP-glucose:hexose-1-phosphate uridylyltransferase activity"/>
    <property type="evidence" value="ECO:0007669"/>
    <property type="project" value="UniProtKB-EC"/>
</dbReference>
<dbReference type="PANTHER" id="PTHR42763">
    <property type="entry name" value="ADP-GLUCOSE PHOSPHORYLASE"/>
    <property type="match status" value="1"/>
</dbReference>
<keyword evidence="3" id="KW-0808">Transferase</keyword>
<dbReference type="Proteomes" id="UP000318081">
    <property type="component" value="Chromosome"/>
</dbReference>
<dbReference type="Gene3D" id="3.30.428.10">
    <property type="entry name" value="HIT-like"/>
    <property type="match status" value="2"/>
</dbReference>
<keyword evidence="4" id="KW-1185">Reference proteome</keyword>
<feature type="compositionally biased region" description="Polar residues" evidence="1">
    <location>
        <begin position="117"/>
        <end position="126"/>
    </location>
</feature>
<dbReference type="EC" id="2.7.7.12" evidence="3"/>
<reference evidence="3 4" key="1">
    <citation type="submission" date="2019-02" db="EMBL/GenBank/DDBJ databases">
        <title>Deep-cultivation of Planctomycetes and their phenomic and genomic characterization uncovers novel biology.</title>
        <authorList>
            <person name="Wiegand S."/>
            <person name="Jogler M."/>
            <person name="Boedeker C."/>
            <person name="Pinto D."/>
            <person name="Vollmers J."/>
            <person name="Rivas-Marin E."/>
            <person name="Kohn T."/>
            <person name="Peeters S.H."/>
            <person name="Heuer A."/>
            <person name="Rast P."/>
            <person name="Oberbeckmann S."/>
            <person name="Bunk B."/>
            <person name="Jeske O."/>
            <person name="Meyerdierks A."/>
            <person name="Storesund J.E."/>
            <person name="Kallscheuer N."/>
            <person name="Luecker S."/>
            <person name="Lage O.M."/>
            <person name="Pohl T."/>
            <person name="Merkel B.J."/>
            <person name="Hornburger P."/>
            <person name="Mueller R.-W."/>
            <person name="Bruemmer F."/>
            <person name="Labrenz M."/>
            <person name="Spormann A.M."/>
            <person name="Op den Camp H."/>
            <person name="Overmann J."/>
            <person name="Amann R."/>
            <person name="Jetten M.S.M."/>
            <person name="Mascher T."/>
            <person name="Medema M.H."/>
            <person name="Devos D.P."/>
            <person name="Kaster A.-K."/>
            <person name="Ovreas L."/>
            <person name="Rohde M."/>
            <person name="Galperin M.Y."/>
            <person name="Jogler C."/>
        </authorList>
    </citation>
    <scope>NUCLEOTIDE SEQUENCE [LARGE SCALE GENOMIC DNA]</scope>
    <source>
        <strain evidence="3 4">TBK1r</strain>
    </source>
</reference>
<sequence length="471" mass="52549">MSSDSEQQPQIVSAESDLPRQVSEAVSEYQAKPGTIDTDTRLASAGETEAMWPGRPARRSVIRSLTRSDADTKSRKEAASYRGSSATSHTRRDLLTGDWTIFAPKRDQRPNDYESAKQPSVATATEHSALEHPTFERPSVDAACPFCVGAENRTPEAVWSAKLGDQATAPLDSAATRFAGPAVEVVPGEQENWDVRVVPNKFPAVSPCDAEKGGHVDRHNLFPITDVVGGHEVIVESSLHAESITQYDPAMVYMTLLAFRDRIRHWRQVRGINYISVFKNCGPEAGASLRHSHSQLIATSLMPHHVRTTLLRCEHHRARTGCTLACDLLRAELAERSRVIDRTDSFVAFCPFASRFGGMIRLTSVEHQPHFDLMTDTSLDQLSSFLWRVLCWVNEAFPGKAFNYLLHTCPPGGQQPEAFQWSLDVFPRLNKTAGFEWSCDCMINSLLPETAALRYREIARRHDPRNVLLTR</sequence>
<feature type="domain" description="DUF4921" evidence="2">
    <location>
        <begin position="265"/>
        <end position="450"/>
    </location>
</feature>
<feature type="compositionally biased region" description="Polar residues" evidence="1">
    <location>
        <begin position="1"/>
        <end position="13"/>
    </location>
</feature>
<dbReference type="InterPro" id="IPR036265">
    <property type="entry name" value="HIT-like_sf"/>
</dbReference>
<keyword evidence="3" id="KW-0548">Nucleotidyltransferase</keyword>
<dbReference type="SUPFAM" id="SSF54197">
    <property type="entry name" value="HIT-like"/>
    <property type="match status" value="2"/>
</dbReference>
<dbReference type="EMBL" id="CP036432">
    <property type="protein sequence ID" value="QDV83906.1"/>
    <property type="molecule type" value="Genomic_DNA"/>
</dbReference>
<dbReference type="PANTHER" id="PTHR42763:SF1">
    <property type="entry name" value="UDP-GLUCOSE--HEXOSE-1-PHOSPHATE URIDYLYLTRANSFERASE"/>
    <property type="match status" value="1"/>
</dbReference>
<accession>A0ABX5XPZ5</accession>
<feature type="region of interest" description="Disordered" evidence="1">
    <location>
        <begin position="1"/>
        <end position="89"/>
    </location>
</feature>
<feature type="region of interest" description="Disordered" evidence="1">
    <location>
        <begin position="103"/>
        <end position="134"/>
    </location>
</feature>
<evidence type="ECO:0000313" key="4">
    <source>
        <dbReference type="Proteomes" id="UP000318081"/>
    </source>
</evidence>
<feature type="compositionally biased region" description="Basic and acidic residues" evidence="1">
    <location>
        <begin position="66"/>
        <end position="79"/>
    </location>
</feature>
<dbReference type="InterPro" id="IPR053177">
    <property type="entry name" value="ADP-glucose_phosphorylase"/>
</dbReference>
<organism evidence="3 4">
    <name type="scientific">Stieleria magnilauensis</name>
    <dbReference type="NCBI Taxonomy" id="2527963"/>
    <lineage>
        <taxon>Bacteria</taxon>
        <taxon>Pseudomonadati</taxon>
        <taxon>Planctomycetota</taxon>
        <taxon>Planctomycetia</taxon>
        <taxon>Pirellulales</taxon>
        <taxon>Pirellulaceae</taxon>
        <taxon>Stieleria</taxon>
    </lineage>
</organism>